<gene>
    <name evidence="6" type="ORF">FB473_002665</name>
</gene>
<evidence type="ECO:0000313" key="7">
    <source>
        <dbReference type="Proteomes" id="UP000749311"/>
    </source>
</evidence>
<dbReference type="PANTHER" id="PTHR43046">
    <property type="entry name" value="GDP-MANNOSE MANNOSYL HYDROLASE"/>
    <property type="match status" value="1"/>
</dbReference>
<dbReference type="Proteomes" id="UP000749311">
    <property type="component" value="Unassembled WGS sequence"/>
</dbReference>
<keyword evidence="3" id="KW-0460">Magnesium</keyword>
<comment type="caution">
    <text evidence="6">The sequence shown here is derived from an EMBL/GenBank/DDBJ whole genome shotgun (WGS) entry which is preliminary data.</text>
</comment>
<evidence type="ECO:0000256" key="4">
    <source>
        <dbReference type="SAM" id="MobiDB-lite"/>
    </source>
</evidence>
<evidence type="ECO:0000259" key="5">
    <source>
        <dbReference type="PROSITE" id="PS51462"/>
    </source>
</evidence>
<evidence type="ECO:0000313" key="6">
    <source>
        <dbReference type="EMBL" id="NIH58020.1"/>
    </source>
</evidence>
<protein>
    <submittedName>
        <fullName evidence="6">8-oxo-dGTP pyrophosphatase MutT (NUDIX family)</fullName>
    </submittedName>
</protein>
<dbReference type="RefSeq" id="WP_167168650.1">
    <property type="nucleotide sequence ID" value="NZ_BAAAOO010000007.1"/>
</dbReference>
<evidence type="ECO:0000256" key="2">
    <source>
        <dbReference type="ARBA" id="ARBA00022801"/>
    </source>
</evidence>
<dbReference type="Pfam" id="PF00293">
    <property type="entry name" value="NUDIX"/>
    <property type="match status" value="1"/>
</dbReference>
<evidence type="ECO:0000256" key="3">
    <source>
        <dbReference type="ARBA" id="ARBA00022842"/>
    </source>
</evidence>
<dbReference type="InterPro" id="IPR000086">
    <property type="entry name" value="NUDIX_hydrolase_dom"/>
</dbReference>
<dbReference type="Gene3D" id="3.90.79.10">
    <property type="entry name" value="Nucleoside Triphosphate Pyrophosphohydrolase"/>
    <property type="match status" value="1"/>
</dbReference>
<proteinExistence type="predicted"/>
<sequence>MADEDRRPMIPVPPPQRPVRTRRASRVLIRAGGRVLLIADSDPGIAGSHWWVTPGGGLDAQESWHDAAVRELLEETGLRIDAEDLVGPIAERVVRHGYSDQVLVQHEMFFAVDLPSPFEPDAAGFTEEEQVTLTGFEWFAASQLADITVWPTRLPDLFGARQGDFVDLGEVEESTVPVALGHRES</sequence>
<dbReference type="PROSITE" id="PS00893">
    <property type="entry name" value="NUDIX_BOX"/>
    <property type="match status" value="1"/>
</dbReference>
<accession>A0ABX0SLU9</accession>
<organism evidence="6 7">
    <name type="scientific">Brooklawnia cerclae</name>
    <dbReference type="NCBI Taxonomy" id="349934"/>
    <lineage>
        <taxon>Bacteria</taxon>
        <taxon>Bacillati</taxon>
        <taxon>Actinomycetota</taxon>
        <taxon>Actinomycetes</taxon>
        <taxon>Propionibacteriales</taxon>
        <taxon>Propionibacteriaceae</taxon>
        <taxon>Brooklawnia</taxon>
    </lineage>
</organism>
<dbReference type="PANTHER" id="PTHR43046:SF12">
    <property type="entry name" value="GDP-MANNOSE MANNOSYL HYDROLASE"/>
    <property type="match status" value="1"/>
</dbReference>
<reference evidence="6 7" key="1">
    <citation type="submission" date="2020-02" db="EMBL/GenBank/DDBJ databases">
        <title>Sequencing the genomes of 1000 actinobacteria strains.</title>
        <authorList>
            <person name="Klenk H.-P."/>
        </authorList>
    </citation>
    <scope>NUCLEOTIDE SEQUENCE [LARGE SCALE GENOMIC DNA]</scope>
    <source>
        <strain evidence="6 7">DSM 19609</strain>
    </source>
</reference>
<dbReference type="InterPro" id="IPR020084">
    <property type="entry name" value="NUDIX_hydrolase_CS"/>
</dbReference>
<dbReference type="PROSITE" id="PS51462">
    <property type="entry name" value="NUDIX"/>
    <property type="match status" value="1"/>
</dbReference>
<keyword evidence="2" id="KW-0378">Hydrolase</keyword>
<evidence type="ECO:0000256" key="1">
    <source>
        <dbReference type="ARBA" id="ARBA00001946"/>
    </source>
</evidence>
<dbReference type="EMBL" id="JAAMOZ010000001">
    <property type="protein sequence ID" value="NIH58020.1"/>
    <property type="molecule type" value="Genomic_DNA"/>
</dbReference>
<dbReference type="InterPro" id="IPR015797">
    <property type="entry name" value="NUDIX_hydrolase-like_dom_sf"/>
</dbReference>
<keyword evidence="7" id="KW-1185">Reference proteome</keyword>
<dbReference type="SUPFAM" id="SSF55811">
    <property type="entry name" value="Nudix"/>
    <property type="match status" value="1"/>
</dbReference>
<comment type="cofactor">
    <cofactor evidence="1">
        <name>Mg(2+)</name>
        <dbReference type="ChEBI" id="CHEBI:18420"/>
    </cofactor>
</comment>
<name>A0ABX0SLU9_9ACTN</name>
<feature type="region of interest" description="Disordered" evidence="4">
    <location>
        <begin position="1"/>
        <end position="22"/>
    </location>
</feature>
<dbReference type="CDD" id="cd04685">
    <property type="entry name" value="NUDIX_Hydrolase"/>
    <property type="match status" value="1"/>
</dbReference>
<feature type="domain" description="Nudix hydrolase" evidence="5">
    <location>
        <begin position="20"/>
        <end position="162"/>
    </location>
</feature>